<sequence>QGPLIDGRKQKANQPGLFAVIGRECCDHERKTLKRPWLKPDIHSTNSTIPSSAPWQGWYKGVIISCMMICSNSTESAPQKLEDRTCQPSTPESRQQRHCNPLCSDWPSRRGAASALAV</sequence>
<feature type="region of interest" description="Disordered" evidence="1">
    <location>
        <begin position="74"/>
        <end position="101"/>
    </location>
</feature>
<feature type="non-terminal residue" evidence="2">
    <location>
        <position position="118"/>
    </location>
</feature>
<organism evidence="2 3">
    <name type="scientific">Blastomyces gilchristii (strain SLH14081)</name>
    <name type="common">Blastomyces dermatitidis</name>
    <dbReference type="NCBI Taxonomy" id="559298"/>
    <lineage>
        <taxon>Eukaryota</taxon>
        <taxon>Fungi</taxon>
        <taxon>Dikarya</taxon>
        <taxon>Ascomycota</taxon>
        <taxon>Pezizomycotina</taxon>
        <taxon>Eurotiomycetes</taxon>
        <taxon>Eurotiomycetidae</taxon>
        <taxon>Onygenales</taxon>
        <taxon>Ajellomycetaceae</taxon>
        <taxon>Blastomyces</taxon>
    </lineage>
</organism>
<evidence type="ECO:0000256" key="1">
    <source>
        <dbReference type="SAM" id="MobiDB-lite"/>
    </source>
</evidence>
<reference evidence="3" key="1">
    <citation type="journal article" date="2015" name="PLoS Genet.">
        <title>The dynamic genome and transcriptome of the human fungal pathogen Blastomyces and close relative Emmonsia.</title>
        <authorList>
            <person name="Munoz J.F."/>
            <person name="Gauthier G.M."/>
            <person name="Desjardins C.A."/>
            <person name="Gallo J.E."/>
            <person name="Holder J."/>
            <person name="Sullivan T.D."/>
            <person name="Marty A.J."/>
            <person name="Carmen J.C."/>
            <person name="Chen Z."/>
            <person name="Ding L."/>
            <person name="Gujja S."/>
            <person name="Magrini V."/>
            <person name="Misas E."/>
            <person name="Mitreva M."/>
            <person name="Priest M."/>
            <person name="Saif S."/>
            <person name="Whiston E.A."/>
            <person name="Young S."/>
            <person name="Zeng Q."/>
            <person name="Goldman W.E."/>
            <person name="Mardis E.R."/>
            <person name="Taylor J.W."/>
            <person name="McEwen J.G."/>
            <person name="Clay O.K."/>
            <person name="Klein B.S."/>
            <person name="Cuomo C.A."/>
        </authorList>
    </citation>
    <scope>NUCLEOTIDE SEQUENCE [LARGE SCALE GENOMIC DNA]</scope>
    <source>
        <strain evidence="3">SLH14081</strain>
    </source>
</reference>
<dbReference type="GeneID" id="8502006"/>
<dbReference type="EMBL" id="GG657477">
    <property type="protein sequence ID" value="OAT13695.1"/>
    <property type="molecule type" value="Genomic_DNA"/>
</dbReference>
<gene>
    <name evidence="2" type="ORF">BDBG_08846</name>
</gene>
<dbReference type="RefSeq" id="XP_031581056.1">
    <property type="nucleotide sequence ID" value="XM_031723755.1"/>
</dbReference>
<evidence type="ECO:0000313" key="3">
    <source>
        <dbReference type="Proteomes" id="UP000002038"/>
    </source>
</evidence>
<keyword evidence="3" id="KW-1185">Reference proteome</keyword>
<accession>A0A179V064</accession>
<evidence type="ECO:0000313" key="2">
    <source>
        <dbReference type="EMBL" id="OAT13695.1"/>
    </source>
</evidence>
<dbReference type="Proteomes" id="UP000002038">
    <property type="component" value="Unassembled WGS sequence"/>
</dbReference>
<protein>
    <submittedName>
        <fullName evidence="2">Uncharacterized protein</fullName>
    </submittedName>
</protein>
<dbReference type="VEuPathDB" id="FungiDB:BDBG_08846"/>
<dbReference type="AlphaFoldDB" id="A0A179V064"/>
<name>A0A179V064_BLAGS</name>
<proteinExistence type="predicted"/>
<feature type="non-terminal residue" evidence="2">
    <location>
        <position position="1"/>
    </location>
</feature>
<dbReference type="KEGG" id="bgh:BDBG_08846"/>